<evidence type="ECO:0000256" key="2">
    <source>
        <dbReference type="ARBA" id="ARBA00004651"/>
    </source>
</evidence>
<keyword evidence="7 11" id="KW-1133">Transmembrane helix</keyword>
<protein>
    <recommendedName>
        <fullName evidence="9">General secretion pathway protein F</fullName>
    </recommendedName>
</protein>
<dbReference type="RefSeq" id="WP_182294589.1">
    <property type="nucleotide sequence ID" value="NZ_CP059851.1"/>
</dbReference>
<keyword evidence="4 10" id="KW-0813">Transport</keyword>
<evidence type="ECO:0000256" key="3">
    <source>
        <dbReference type="ARBA" id="ARBA00005745"/>
    </source>
</evidence>
<feature type="domain" description="Type II secretion system protein GspF" evidence="12">
    <location>
        <begin position="225"/>
        <end position="347"/>
    </location>
</feature>
<dbReference type="InterPro" id="IPR003004">
    <property type="entry name" value="GspF/PilC"/>
</dbReference>
<name>A0A7G5IEF1_9SPHN</name>
<proteinExistence type="inferred from homology"/>
<comment type="function">
    <text evidence="1">Component of the type II secretion system inner membrane complex required for the energy-dependent secretion of extracellular factors such as proteases and toxins from the periplasm.</text>
</comment>
<dbReference type="PANTHER" id="PTHR30012:SF0">
    <property type="entry name" value="TYPE II SECRETION SYSTEM PROTEIN F-RELATED"/>
    <property type="match status" value="1"/>
</dbReference>
<evidence type="ECO:0000256" key="7">
    <source>
        <dbReference type="ARBA" id="ARBA00022989"/>
    </source>
</evidence>
<reference evidence="13 14" key="1">
    <citation type="submission" date="2020-07" db="EMBL/GenBank/DDBJ databases">
        <title>Complete genome sequence for Sandaracinobacter sp. M6.</title>
        <authorList>
            <person name="Tang Y."/>
            <person name="Liu Q."/>
            <person name="Guo Z."/>
            <person name="Lei P."/>
            <person name="Huang B."/>
        </authorList>
    </citation>
    <scope>NUCLEOTIDE SEQUENCE [LARGE SCALE GENOMIC DNA]</scope>
    <source>
        <strain evidence="13 14">M6</strain>
    </source>
</reference>
<dbReference type="Pfam" id="PF00482">
    <property type="entry name" value="T2SSF"/>
    <property type="match status" value="2"/>
</dbReference>
<evidence type="ECO:0000256" key="5">
    <source>
        <dbReference type="ARBA" id="ARBA00022475"/>
    </source>
</evidence>
<evidence type="ECO:0000256" key="10">
    <source>
        <dbReference type="RuleBase" id="RU003923"/>
    </source>
</evidence>
<keyword evidence="6 10" id="KW-0812">Transmembrane</keyword>
<evidence type="ECO:0000259" key="12">
    <source>
        <dbReference type="Pfam" id="PF00482"/>
    </source>
</evidence>
<organism evidence="13 14">
    <name type="scientific">Sandaracinobacteroides saxicola</name>
    <dbReference type="NCBI Taxonomy" id="2759707"/>
    <lineage>
        <taxon>Bacteria</taxon>
        <taxon>Pseudomonadati</taxon>
        <taxon>Pseudomonadota</taxon>
        <taxon>Alphaproteobacteria</taxon>
        <taxon>Sphingomonadales</taxon>
        <taxon>Sphingosinicellaceae</taxon>
        <taxon>Sandaracinobacteroides</taxon>
    </lineage>
</organism>
<evidence type="ECO:0000313" key="14">
    <source>
        <dbReference type="Proteomes" id="UP000515292"/>
    </source>
</evidence>
<dbReference type="Gene3D" id="1.20.81.30">
    <property type="entry name" value="Type II secretion system (T2SS), domain F"/>
    <property type="match status" value="2"/>
</dbReference>
<keyword evidence="14" id="KW-1185">Reference proteome</keyword>
<dbReference type="PRINTS" id="PR00812">
    <property type="entry name" value="BCTERIALGSPF"/>
</dbReference>
<evidence type="ECO:0000256" key="1">
    <source>
        <dbReference type="ARBA" id="ARBA00002684"/>
    </source>
</evidence>
<comment type="similarity">
    <text evidence="3 10">Belongs to the GSP F family.</text>
</comment>
<dbReference type="AlphaFoldDB" id="A0A7G5IEF1"/>
<comment type="subcellular location">
    <subcellularLocation>
        <location evidence="10">Cell inner membrane</location>
        <topology evidence="10">Multi-pass membrane protein</topology>
    </subcellularLocation>
    <subcellularLocation>
        <location evidence="2">Cell membrane</location>
        <topology evidence="2">Multi-pass membrane protein</topology>
    </subcellularLocation>
</comment>
<evidence type="ECO:0000256" key="9">
    <source>
        <dbReference type="ARBA" id="ARBA00030750"/>
    </source>
</evidence>
<evidence type="ECO:0000313" key="13">
    <source>
        <dbReference type="EMBL" id="QMW21743.1"/>
    </source>
</evidence>
<feature type="transmembrane region" description="Helical" evidence="11">
    <location>
        <begin position="321"/>
        <end position="349"/>
    </location>
</feature>
<dbReference type="GO" id="GO:0005886">
    <property type="term" value="C:plasma membrane"/>
    <property type="evidence" value="ECO:0007669"/>
    <property type="project" value="UniProtKB-SubCell"/>
</dbReference>
<keyword evidence="5" id="KW-1003">Cell membrane</keyword>
<dbReference type="Proteomes" id="UP000515292">
    <property type="component" value="Chromosome"/>
</dbReference>
<dbReference type="InterPro" id="IPR042094">
    <property type="entry name" value="T2SS_GspF_sf"/>
</dbReference>
<dbReference type="GO" id="GO:0015628">
    <property type="term" value="P:protein secretion by the type II secretion system"/>
    <property type="evidence" value="ECO:0007669"/>
    <property type="project" value="TreeGrafter"/>
</dbReference>
<accession>A0A7G5IEF1</accession>
<feature type="domain" description="Type II secretion system protein GspF" evidence="12">
    <location>
        <begin position="25"/>
        <end position="145"/>
    </location>
</feature>
<evidence type="ECO:0000256" key="8">
    <source>
        <dbReference type="ARBA" id="ARBA00023136"/>
    </source>
</evidence>
<feature type="transmembrane region" description="Helical" evidence="11">
    <location>
        <begin position="174"/>
        <end position="194"/>
    </location>
</feature>
<keyword evidence="8 11" id="KW-0472">Membrane</keyword>
<dbReference type="KEGG" id="sand:H3309_10035"/>
<dbReference type="InterPro" id="IPR018076">
    <property type="entry name" value="T2SS_GspF_dom"/>
</dbReference>
<evidence type="ECO:0000256" key="11">
    <source>
        <dbReference type="SAM" id="Phobius"/>
    </source>
</evidence>
<feature type="transmembrane region" description="Helical" evidence="11">
    <location>
        <begin position="122"/>
        <end position="144"/>
    </location>
</feature>
<dbReference type="EMBL" id="CP059851">
    <property type="protein sequence ID" value="QMW21743.1"/>
    <property type="molecule type" value="Genomic_DNA"/>
</dbReference>
<gene>
    <name evidence="13" type="ORF">H3309_10035</name>
</gene>
<evidence type="ECO:0000256" key="4">
    <source>
        <dbReference type="ARBA" id="ARBA00022448"/>
    </source>
</evidence>
<dbReference type="InterPro" id="IPR001992">
    <property type="entry name" value="T2SS_GspF/T4SS_PilC_CS"/>
</dbReference>
<dbReference type="PANTHER" id="PTHR30012">
    <property type="entry name" value="GENERAL SECRETION PATHWAY PROTEIN"/>
    <property type="match status" value="1"/>
</dbReference>
<evidence type="ECO:0000256" key="6">
    <source>
        <dbReference type="ARBA" id="ARBA00022692"/>
    </source>
</evidence>
<sequence>MNALNDLRRPLAAAPALRPKARALFIRKLATLTAVMPVSEAVATLVRQPGRPAMRAVMAATHRGLQSGAALSAALPAASFPADIRATVAAGENAGRLPLLLTRLAETLEADIALRGKLLAALAYPALLLLVAVAVVVAMLWFVVPAIAEQLTASGATLPAITRAVLALSDFIRAWGWVLALMLLLGMLGLLLVARSDAARRRRDALLLRLPLLGGWLAELEAVRWARMLGTMVAAGLPLAEALLLIVPTLKNGAWAEATRQMAARVRGGASLSATLVLLPRAPDLLVALTQSGEAAGRLAPLLDSAATTLDREIGDRTRTLLALIEPAVIVLLGGAVGLIILSVLLPILQLNQLAGARL</sequence>
<dbReference type="PROSITE" id="PS00874">
    <property type="entry name" value="T2SP_F"/>
    <property type="match status" value="1"/>
</dbReference>